<organism evidence="2 3">
    <name type="scientific">Trema orientale</name>
    <name type="common">Charcoal tree</name>
    <name type="synonym">Celtis orientalis</name>
    <dbReference type="NCBI Taxonomy" id="63057"/>
    <lineage>
        <taxon>Eukaryota</taxon>
        <taxon>Viridiplantae</taxon>
        <taxon>Streptophyta</taxon>
        <taxon>Embryophyta</taxon>
        <taxon>Tracheophyta</taxon>
        <taxon>Spermatophyta</taxon>
        <taxon>Magnoliopsida</taxon>
        <taxon>eudicotyledons</taxon>
        <taxon>Gunneridae</taxon>
        <taxon>Pentapetalae</taxon>
        <taxon>rosids</taxon>
        <taxon>fabids</taxon>
        <taxon>Rosales</taxon>
        <taxon>Cannabaceae</taxon>
        <taxon>Trema</taxon>
    </lineage>
</organism>
<reference evidence="3" key="1">
    <citation type="submission" date="2016-06" db="EMBL/GenBank/DDBJ databases">
        <title>Parallel loss of symbiosis genes in relatives of nitrogen-fixing non-legume Parasponia.</title>
        <authorList>
            <person name="Van Velzen R."/>
            <person name="Holmer R."/>
            <person name="Bu F."/>
            <person name="Rutten L."/>
            <person name="Van Zeijl A."/>
            <person name="Liu W."/>
            <person name="Santuari L."/>
            <person name="Cao Q."/>
            <person name="Sharma T."/>
            <person name="Shen D."/>
            <person name="Roswanjaya Y."/>
            <person name="Wardhani T."/>
            <person name="Kalhor M.S."/>
            <person name="Jansen J."/>
            <person name="Van den Hoogen J."/>
            <person name="Gungor B."/>
            <person name="Hartog M."/>
            <person name="Hontelez J."/>
            <person name="Verver J."/>
            <person name="Yang W.-C."/>
            <person name="Schijlen E."/>
            <person name="Repin R."/>
            <person name="Schilthuizen M."/>
            <person name="Schranz E."/>
            <person name="Heidstra R."/>
            <person name="Miyata K."/>
            <person name="Fedorova E."/>
            <person name="Kohlen W."/>
            <person name="Bisseling T."/>
            <person name="Smit S."/>
            <person name="Geurts R."/>
        </authorList>
    </citation>
    <scope>NUCLEOTIDE SEQUENCE [LARGE SCALE GENOMIC DNA]</scope>
    <source>
        <strain evidence="3">cv. RG33-2</strain>
    </source>
</reference>
<accession>A0A2P5EM70</accession>
<gene>
    <name evidence="2" type="ORF">TorRG33x02_174900</name>
</gene>
<sequence>MVDGGSTQQALNGDRSLDTLWAAQSALDRKVDILASDFHYFTVEIWREFQNLKNGGLQAPITTPATLAPTPVVRNTIVGTRVLRRPQLHDPLIQPEFSESDDDTPHQRFDFPHFGSDEEPTTDPYHRRRYRSCDNGFSDSKVKLDILFFDGYLHIEDYLD</sequence>
<comment type="caution">
    <text evidence="2">The sequence shown here is derived from an EMBL/GenBank/DDBJ whole genome shotgun (WGS) entry which is preliminary data.</text>
</comment>
<dbReference type="EMBL" id="JXTC01000128">
    <property type="protein sequence ID" value="PON86658.1"/>
    <property type="molecule type" value="Genomic_DNA"/>
</dbReference>
<evidence type="ECO:0000313" key="2">
    <source>
        <dbReference type="EMBL" id="PON86658.1"/>
    </source>
</evidence>
<evidence type="ECO:0000313" key="3">
    <source>
        <dbReference type="Proteomes" id="UP000237000"/>
    </source>
</evidence>
<dbReference type="Proteomes" id="UP000237000">
    <property type="component" value="Unassembled WGS sequence"/>
</dbReference>
<proteinExistence type="predicted"/>
<protein>
    <submittedName>
        <fullName evidence="2">Uncharacterized protein</fullName>
    </submittedName>
</protein>
<dbReference type="InParanoid" id="A0A2P5EM70"/>
<keyword evidence="3" id="KW-1185">Reference proteome</keyword>
<evidence type="ECO:0000256" key="1">
    <source>
        <dbReference type="SAM" id="MobiDB-lite"/>
    </source>
</evidence>
<name>A0A2P5EM70_TREOI</name>
<feature type="region of interest" description="Disordered" evidence="1">
    <location>
        <begin position="95"/>
        <end position="129"/>
    </location>
</feature>
<dbReference type="AlphaFoldDB" id="A0A2P5EM70"/>
<dbReference type="STRING" id="63057.A0A2P5EM70"/>
<dbReference type="OrthoDB" id="10544797at2759"/>